<feature type="domain" description="Peptidase M20 dimerisation" evidence="1">
    <location>
        <begin position="207"/>
        <end position="289"/>
    </location>
</feature>
<dbReference type="PRINTS" id="PR00934">
    <property type="entry name" value="XHISDIPTASE"/>
</dbReference>
<dbReference type="PANTHER" id="PTHR43501">
    <property type="entry name" value="CYTOSOL NON-SPECIFIC DIPEPTIDASE"/>
    <property type="match status" value="1"/>
</dbReference>
<proteinExistence type="predicted"/>
<dbReference type="PIRSF" id="PIRSF016599">
    <property type="entry name" value="Xaa-His_dipept"/>
    <property type="match status" value="1"/>
</dbReference>
<organism evidence="2 3">
    <name type="scientific">Blautia stercoris</name>
    <dbReference type="NCBI Taxonomy" id="871664"/>
    <lineage>
        <taxon>Bacteria</taxon>
        <taxon>Bacillati</taxon>
        <taxon>Bacillota</taxon>
        <taxon>Clostridia</taxon>
        <taxon>Lachnospirales</taxon>
        <taxon>Lachnospiraceae</taxon>
        <taxon>Blautia</taxon>
    </lineage>
</organism>
<dbReference type="PANTHER" id="PTHR43501:SF1">
    <property type="entry name" value="CYTOSOL NON-SPECIFIC DIPEPTIDASE"/>
    <property type="match status" value="1"/>
</dbReference>
<dbReference type="NCBIfam" id="TIGR01893">
    <property type="entry name" value="aa-his-dipept"/>
    <property type="match status" value="1"/>
</dbReference>
<protein>
    <submittedName>
        <fullName evidence="2">Aminoacyl-histidine dipeptidase</fullName>
    </submittedName>
</protein>
<accession>A0ABR7P6X4</accession>
<gene>
    <name evidence="2" type="ORF">H8712_00300</name>
</gene>
<dbReference type="InterPro" id="IPR001160">
    <property type="entry name" value="Peptidase_M20C"/>
</dbReference>
<dbReference type="SUPFAM" id="SSF53187">
    <property type="entry name" value="Zn-dependent exopeptidases"/>
    <property type="match status" value="1"/>
</dbReference>
<dbReference type="Pfam" id="PF07687">
    <property type="entry name" value="M20_dimer"/>
    <property type="match status" value="1"/>
</dbReference>
<keyword evidence="3" id="KW-1185">Reference proteome</keyword>
<dbReference type="CDD" id="cd03890">
    <property type="entry name" value="M20_pepD"/>
    <property type="match status" value="1"/>
</dbReference>
<dbReference type="Gene3D" id="3.40.630.10">
    <property type="entry name" value="Zn peptidases"/>
    <property type="match status" value="2"/>
</dbReference>
<reference evidence="2 3" key="1">
    <citation type="submission" date="2020-08" db="EMBL/GenBank/DDBJ databases">
        <title>Genome public.</title>
        <authorList>
            <person name="Liu C."/>
            <person name="Sun Q."/>
        </authorList>
    </citation>
    <scope>NUCLEOTIDE SEQUENCE [LARGE SCALE GENOMIC DNA]</scope>
    <source>
        <strain evidence="2 3">3_YM_SP_D4_24.mj</strain>
    </source>
</reference>
<evidence type="ECO:0000259" key="1">
    <source>
        <dbReference type="Pfam" id="PF07687"/>
    </source>
</evidence>
<comment type="caution">
    <text evidence="2">The sequence shown here is derived from an EMBL/GenBank/DDBJ whole genome shotgun (WGS) entry which is preliminary data.</text>
</comment>
<dbReference type="Proteomes" id="UP000661649">
    <property type="component" value="Unassembled WGS sequence"/>
</dbReference>
<evidence type="ECO:0000313" key="2">
    <source>
        <dbReference type="EMBL" id="MBC8627078.1"/>
    </source>
</evidence>
<name>A0ABR7P6X4_9FIRM</name>
<dbReference type="Pfam" id="PF01546">
    <property type="entry name" value="Peptidase_M20"/>
    <property type="match status" value="1"/>
</dbReference>
<dbReference type="InterPro" id="IPR002933">
    <property type="entry name" value="Peptidase_M20"/>
</dbReference>
<sequence>MAVLENLKPERVFYYFEEICNIPHGSGNTKQISDYLVEFAKKKELRFIQDEMGNVVIFKEASKGYEESPTVILQGHVDMVCEKTATSQHDFEKDGLKLCVEGDEIYAKDTTLGGDDGIAVAYELAVLEDETLAHPAIEAVFTVDEEIGLLGAEGFDTSVLKGKYLINLDSEAEGYLWSGCAGGLRSYSELPVKRVEGTGLSCKITVDGLLGGHSGSEINKNRSNAILLLARFLHECGSELDLFLYDMKGGQKNNAIPRQADAEVLVSAEDAGRLEQMAKVFTSTLQKEYTGSDENIQVHVEVQEESTKQVLHPASQEKVLFFLIHYPNGIRKMCGFIEGLVETSCNVGIVRLMPSTFICETSVRSSVGSEKRALADQIRYLTEFLGGEYDEDGNYPAWEYKKDSVLRPLMTKVYKEMYQKEPVVEVIHAGLECGLFYEKIKGLDCVSIGPDMKDIHTSEERLSISSTKRVYEYLVEVLKRIKK</sequence>
<evidence type="ECO:0000313" key="3">
    <source>
        <dbReference type="Proteomes" id="UP000661649"/>
    </source>
</evidence>
<dbReference type="EMBL" id="JACRTP010000001">
    <property type="protein sequence ID" value="MBC8627078.1"/>
    <property type="molecule type" value="Genomic_DNA"/>
</dbReference>
<dbReference type="RefSeq" id="WP_117456401.1">
    <property type="nucleotide sequence ID" value="NZ_JACRTP010000001.1"/>
</dbReference>
<dbReference type="InterPro" id="IPR011650">
    <property type="entry name" value="Peptidase_M20_dimer"/>
</dbReference>